<dbReference type="Pfam" id="PF00355">
    <property type="entry name" value="Rieske"/>
    <property type="match status" value="1"/>
</dbReference>
<dbReference type="InterPro" id="IPR050584">
    <property type="entry name" value="Cholesterol_7-desaturase"/>
</dbReference>
<evidence type="ECO:0000256" key="4">
    <source>
        <dbReference type="ARBA" id="ARBA00022640"/>
    </source>
</evidence>
<evidence type="ECO:0000256" key="10">
    <source>
        <dbReference type="ARBA" id="ARBA00023002"/>
    </source>
</evidence>
<dbReference type="GO" id="GO:0046872">
    <property type="term" value="F:metal ion binding"/>
    <property type="evidence" value="ECO:0007669"/>
    <property type="project" value="UniProtKB-KW"/>
</dbReference>
<evidence type="ECO:0000256" key="7">
    <source>
        <dbReference type="ARBA" id="ARBA00022723"/>
    </source>
</evidence>
<sequence length="592" mass="63932">MRSAGTVDVRGSVSATRARYPAVRELRAAGPLARSSSVLTRPDFVGVQVQHRSSGCARRVARHAAACPAATAAPSLPVRPAEQAAPVDSKLDWMDQWFPIAFTRDIPDKAPYAFRLLDQPIVIWRDGEGRYRCLRDACPHRLVPLSDGRITPDGNEIQCAYHGWQFEGCGACTLMPQGGDPTAARACATAYCCAERQGLVWVKLKPAPADGTEPDTSGIHTLPELDDPDWLGFGDMWRDIPYDWATLIENVVDAGHVPFTHHGSVSKRQSSGNFDDMRITERGEYGFKGIWPTGPRKGGLGAQLTLFQGPVLMRHTIDAYDTKGFANITSVYGVPVAPGRCRAIVRQPIRFKNKLLPLLFKLSPQFLGHLGNNSVLDEDVIFLHMQEEEAARRGMGVKPAGQVFYMPAASDAYVMGFRSWLSSVAGGGPWGPMDQSYLARAGPRRSEAQLLDHFHSHTEKCSICQKALRNVRIARTAAAVVAVGAAFLGAAALLAAWTAAGAPLPAWQALTADAAAWTAAGAPLPAWQALTADAAAGAAATAAPRLTVLARGCAVVAVLAGLVWRWCQQTVPRFYRGERPFARNRVPGEFTP</sequence>
<keyword evidence="4" id="KW-0934">Plastid</keyword>
<feature type="transmembrane region" description="Helical" evidence="14">
    <location>
        <begin position="476"/>
        <end position="500"/>
    </location>
</feature>
<organism evidence="16 17">
    <name type="scientific">Micractinium conductrix</name>
    <dbReference type="NCBI Taxonomy" id="554055"/>
    <lineage>
        <taxon>Eukaryota</taxon>
        <taxon>Viridiplantae</taxon>
        <taxon>Chlorophyta</taxon>
        <taxon>core chlorophytes</taxon>
        <taxon>Trebouxiophyceae</taxon>
        <taxon>Chlorellales</taxon>
        <taxon>Chlorellaceae</taxon>
        <taxon>Chlorella clade</taxon>
        <taxon>Micractinium</taxon>
    </lineage>
</organism>
<keyword evidence="10" id="KW-0560">Oxidoreductase</keyword>
<evidence type="ECO:0000256" key="9">
    <source>
        <dbReference type="ARBA" id="ARBA00022989"/>
    </source>
</evidence>
<dbReference type="EMBL" id="LHPF02000003">
    <property type="protein sequence ID" value="PSC75151.1"/>
    <property type="molecule type" value="Genomic_DNA"/>
</dbReference>
<reference evidence="16 17" key="1">
    <citation type="journal article" date="2018" name="Plant J.">
        <title>Genome sequences of Chlorella sorokiniana UTEX 1602 and Micractinium conductrix SAG 241.80: implications to maltose excretion by a green alga.</title>
        <authorList>
            <person name="Arriola M.B."/>
            <person name="Velmurugan N."/>
            <person name="Zhang Y."/>
            <person name="Plunkett M.H."/>
            <person name="Hondzo H."/>
            <person name="Barney B.M."/>
        </authorList>
    </citation>
    <scope>NUCLEOTIDE SEQUENCE [LARGE SCALE GENOMIC DNA]</scope>
    <source>
        <strain evidence="16 17">SAG 241.80</strain>
    </source>
</reference>
<name>A0A2P6VM18_9CHLO</name>
<evidence type="ECO:0000256" key="6">
    <source>
        <dbReference type="ARBA" id="ARBA00022714"/>
    </source>
</evidence>
<dbReference type="PANTHER" id="PTHR21266">
    <property type="entry name" value="IRON-SULFUR DOMAIN CONTAINING PROTEIN"/>
    <property type="match status" value="1"/>
</dbReference>
<dbReference type="SUPFAM" id="SSF55961">
    <property type="entry name" value="Bet v1-like"/>
    <property type="match status" value="1"/>
</dbReference>
<evidence type="ECO:0000256" key="5">
    <source>
        <dbReference type="ARBA" id="ARBA00022692"/>
    </source>
</evidence>
<dbReference type="STRING" id="554055.A0A2P6VM18"/>
<dbReference type="GO" id="GO:0051537">
    <property type="term" value="F:2 iron, 2 sulfur cluster binding"/>
    <property type="evidence" value="ECO:0007669"/>
    <property type="project" value="UniProtKB-KW"/>
</dbReference>
<evidence type="ECO:0000256" key="13">
    <source>
        <dbReference type="ARBA" id="ARBA00023136"/>
    </source>
</evidence>
<dbReference type="PROSITE" id="PS51296">
    <property type="entry name" value="RIESKE"/>
    <property type="match status" value="1"/>
</dbReference>
<accession>A0A2P6VM18</accession>
<dbReference type="InterPro" id="IPR013626">
    <property type="entry name" value="PaO"/>
</dbReference>
<dbReference type="SUPFAM" id="SSF50022">
    <property type="entry name" value="ISP domain"/>
    <property type="match status" value="1"/>
</dbReference>
<dbReference type="OrthoDB" id="426882at2759"/>
<evidence type="ECO:0000256" key="2">
    <source>
        <dbReference type="ARBA" id="ARBA00004370"/>
    </source>
</evidence>
<evidence type="ECO:0000256" key="14">
    <source>
        <dbReference type="SAM" id="Phobius"/>
    </source>
</evidence>
<dbReference type="Gene3D" id="3.90.380.10">
    <property type="entry name" value="Naphthalene 1,2-dioxygenase Alpha Subunit, Chain A, domain 1"/>
    <property type="match status" value="1"/>
</dbReference>
<evidence type="ECO:0000256" key="3">
    <source>
        <dbReference type="ARBA" id="ARBA00022528"/>
    </source>
</evidence>
<feature type="domain" description="Rieske" evidence="15">
    <location>
        <begin position="97"/>
        <end position="202"/>
    </location>
</feature>
<keyword evidence="11" id="KW-0408">Iron</keyword>
<dbReference type="Pfam" id="PF08417">
    <property type="entry name" value="PaO"/>
    <property type="match status" value="1"/>
</dbReference>
<gene>
    <name evidence="16" type="ORF">C2E20_1740</name>
</gene>
<evidence type="ECO:0000256" key="12">
    <source>
        <dbReference type="ARBA" id="ARBA00023014"/>
    </source>
</evidence>
<keyword evidence="12" id="KW-0411">Iron-sulfur</keyword>
<keyword evidence="5 14" id="KW-0812">Transmembrane</keyword>
<comment type="subcellular location">
    <subcellularLocation>
        <location evidence="2">Membrane</location>
    </subcellularLocation>
    <subcellularLocation>
        <location evidence="1">Plastid</location>
        <location evidence="1">Chloroplast</location>
    </subcellularLocation>
</comment>
<evidence type="ECO:0000313" key="17">
    <source>
        <dbReference type="Proteomes" id="UP000239649"/>
    </source>
</evidence>
<dbReference type="Gene3D" id="2.102.10.10">
    <property type="entry name" value="Rieske [2Fe-2S] iron-sulphur domain"/>
    <property type="match status" value="1"/>
</dbReference>
<keyword evidence="8" id="KW-0809">Transit peptide</keyword>
<feature type="transmembrane region" description="Helical" evidence="14">
    <location>
        <begin position="548"/>
        <end position="567"/>
    </location>
</feature>
<keyword evidence="13 14" id="KW-0472">Membrane</keyword>
<dbReference type="AlphaFoldDB" id="A0A2P6VM18"/>
<evidence type="ECO:0000259" key="15">
    <source>
        <dbReference type="PROSITE" id="PS51296"/>
    </source>
</evidence>
<keyword evidence="7" id="KW-0479">Metal-binding</keyword>
<dbReference type="Proteomes" id="UP000239649">
    <property type="component" value="Unassembled WGS sequence"/>
</dbReference>
<dbReference type="InterPro" id="IPR036922">
    <property type="entry name" value="Rieske_2Fe-2S_sf"/>
</dbReference>
<dbReference type="InterPro" id="IPR017941">
    <property type="entry name" value="Rieske_2Fe-2S"/>
</dbReference>
<protein>
    <submittedName>
        <fullName evidence="16">Pheophorbide a oxygenase</fullName>
    </submittedName>
</protein>
<keyword evidence="17" id="KW-1185">Reference proteome</keyword>
<dbReference type="GO" id="GO:0009507">
    <property type="term" value="C:chloroplast"/>
    <property type="evidence" value="ECO:0007669"/>
    <property type="project" value="UniProtKB-SubCell"/>
</dbReference>
<comment type="caution">
    <text evidence="16">The sequence shown here is derived from an EMBL/GenBank/DDBJ whole genome shotgun (WGS) entry which is preliminary data.</text>
</comment>
<evidence type="ECO:0000256" key="11">
    <source>
        <dbReference type="ARBA" id="ARBA00023004"/>
    </source>
</evidence>
<keyword evidence="9 14" id="KW-1133">Transmembrane helix</keyword>
<keyword evidence="3" id="KW-0150">Chloroplast</keyword>
<proteinExistence type="predicted"/>
<evidence type="ECO:0000256" key="1">
    <source>
        <dbReference type="ARBA" id="ARBA00004229"/>
    </source>
</evidence>
<dbReference type="GO" id="GO:0010277">
    <property type="term" value="F:chlorophyllide a oxygenase activity"/>
    <property type="evidence" value="ECO:0007669"/>
    <property type="project" value="InterPro"/>
</dbReference>
<evidence type="ECO:0000256" key="8">
    <source>
        <dbReference type="ARBA" id="ARBA00022946"/>
    </source>
</evidence>
<dbReference type="PANTHER" id="PTHR21266:SF32">
    <property type="entry name" value="CHOLESTEROL 7-DESATURASE NVD"/>
    <property type="match status" value="1"/>
</dbReference>
<keyword evidence="6" id="KW-0001">2Fe-2S</keyword>
<dbReference type="GO" id="GO:0016020">
    <property type="term" value="C:membrane"/>
    <property type="evidence" value="ECO:0007669"/>
    <property type="project" value="UniProtKB-SubCell"/>
</dbReference>
<evidence type="ECO:0000313" key="16">
    <source>
        <dbReference type="EMBL" id="PSC75151.1"/>
    </source>
</evidence>